<name>A0A182ND13_9DIPT</name>
<dbReference type="VEuPathDB" id="VectorBase:ADIR005527"/>
<evidence type="ECO:0000313" key="3">
    <source>
        <dbReference type="Proteomes" id="UP000075884"/>
    </source>
</evidence>
<evidence type="ECO:0000313" key="2">
    <source>
        <dbReference type="EnsemblMetazoa" id="ADIR005527-PA"/>
    </source>
</evidence>
<keyword evidence="3" id="KW-1185">Reference proteome</keyword>
<sequence length="241" mass="25399">MCGLFMVGRGLDCPNEAPACWWWYAPYPLVSYPPPYAAWPVPSNSPPLAPELWPTVEPPALAWPPCTPPSPLPVGWPPLLPLPPPPPPLPLEPLPPVRQGFTSSPQLSVAGPEPAPPPPTPPPTPPTTALLEPTWAWCMNALIVAWYSAGAVCTESGVESLGGVGGKEKRCWPVWPVCTWLSLSCGSCGQANGLPHALLDAIGFGGSLSQDSGPWKCGRQTCGDTCDVVMRDAGNCKAFLG</sequence>
<proteinExistence type="predicted"/>
<dbReference type="AlphaFoldDB" id="A0A182ND13"/>
<reference evidence="2" key="2">
    <citation type="submission" date="2020-05" db="UniProtKB">
        <authorList>
            <consortium name="EnsemblMetazoa"/>
        </authorList>
    </citation>
    <scope>IDENTIFICATION</scope>
    <source>
        <strain evidence="2">WRAIR2</strain>
    </source>
</reference>
<dbReference type="EnsemblMetazoa" id="ADIR005527-RA">
    <property type="protein sequence ID" value="ADIR005527-PA"/>
    <property type="gene ID" value="ADIR005527"/>
</dbReference>
<protein>
    <submittedName>
        <fullName evidence="2">Uncharacterized protein</fullName>
    </submittedName>
</protein>
<dbReference type="PRINTS" id="PR01217">
    <property type="entry name" value="PRICHEXTENSN"/>
</dbReference>
<organism evidence="2 3">
    <name type="scientific">Anopheles dirus</name>
    <dbReference type="NCBI Taxonomy" id="7168"/>
    <lineage>
        <taxon>Eukaryota</taxon>
        <taxon>Metazoa</taxon>
        <taxon>Ecdysozoa</taxon>
        <taxon>Arthropoda</taxon>
        <taxon>Hexapoda</taxon>
        <taxon>Insecta</taxon>
        <taxon>Pterygota</taxon>
        <taxon>Neoptera</taxon>
        <taxon>Endopterygota</taxon>
        <taxon>Diptera</taxon>
        <taxon>Nematocera</taxon>
        <taxon>Culicoidea</taxon>
        <taxon>Culicidae</taxon>
        <taxon>Anophelinae</taxon>
        <taxon>Anopheles</taxon>
    </lineage>
</organism>
<feature type="compositionally biased region" description="Pro residues" evidence="1">
    <location>
        <begin position="113"/>
        <end position="126"/>
    </location>
</feature>
<evidence type="ECO:0000256" key="1">
    <source>
        <dbReference type="SAM" id="MobiDB-lite"/>
    </source>
</evidence>
<dbReference type="STRING" id="7168.A0A182ND13"/>
<dbReference type="Proteomes" id="UP000075884">
    <property type="component" value="Unassembled WGS sequence"/>
</dbReference>
<feature type="region of interest" description="Disordered" evidence="1">
    <location>
        <begin position="102"/>
        <end position="128"/>
    </location>
</feature>
<reference evidence="3" key="1">
    <citation type="submission" date="2013-03" db="EMBL/GenBank/DDBJ databases">
        <title>The Genome Sequence of Anopheles dirus WRAIR2.</title>
        <authorList>
            <consortium name="The Broad Institute Genomics Platform"/>
            <person name="Neafsey D.E."/>
            <person name="Walton C."/>
            <person name="Walker B."/>
            <person name="Young S.K."/>
            <person name="Zeng Q."/>
            <person name="Gargeya S."/>
            <person name="Fitzgerald M."/>
            <person name="Haas B."/>
            <person name="Abouelleil A."/>
            <person name="Allen A.W."/>
            <person name="Alvarado L."/>
            <person name="Arachchi H.M."/>
            <person name="Berlin A.M."/>
            <person name="Chapman S.B."/>
            <person name="Gainer-Dewar J."/>
            <person name="Goldberg J."/>
            <person name="Griggs A."/>
            <person name="Gujja S."/>
            <person name="Hansen M."/>
            <person name="Howarth C."/>
            <person name="Imamovic A."/>
            <person name="Ireland A."/>
            <person name="Larimer J."/>
            <person name="McCowan C."/>
            <person name="Murphy C."/>
            <person name="Pearson M."/>
            <person name="Poon T.W."/>
            <person name="Priest M."/>
            <person name="Roberts A."/>
            <person name="Saif S."/>
            <person name="Shea T."/>
            <person name="Sisk P."/>
            <person name="Sykes S."/>
            <person name="Wortman J."/>
            <person name="Nusbaum C."/>
            <person name="Birren B."/>
        </authorList>
    </citation>
    <scope>NUCLEOTIDE SEQUENCE [LARGE SCALE GENOMIC DNA]</scope>
    <source>
        <strain evidence="3">WRAIR2</strain>
    </source>
</reference>
<accession>A0A182ND13</accession>